<accession>A0A423GA28</accession>
<comment type="caution">
    <text evidence="2">The sequence shown here is derived from an EMBL/GenBank/DDBJ whole genome shotgun (WGS) entry which is preliminary data.</text>
</comment>
<feature type="compositionally biased region" description="Low complexity" evidence="1">
    <location>
        <begin position="35"/>
        <end position="46"/>
    </location>
</feature>
<feature type="region of interest" description="Disordered" evidence="1">
    <location>
        <begin position="35"/>
        <end position="56"/>
    </location>
</feature>
<dbReference type="Proteomes" id="UP000284049">
    <property type="component" value="Unassembled WGS sequence"/>
</dbReference>
<sequence length="341" mass="38506">MIYVKREDVDEPLSLAELNSPAAKERTRAAAFYAARATQPAPPKTNAKAKGKTAKPAKKTKKFNFKAYGAKDVRQALNTLFHKKCAYCESSYKAVGPVQVEHFRPKNRVIDHPGHTGYWWLASDWTNLLPSCIHCNSSEYHEVQTFTAEQPYTQKMQGSAYKLGKYDAFPIRGQRAMAKGDDLKAEDACLIDPTQRNPDMHLQWIVERGLSLIAPLKVGNDWDPYGLATYQIFGLNRVYLVEARTELMLEVQNQLMKAENALKTAAPMDHREPFFQYLRNEAKTIFAELQARAAPSKPYSAMVKKLVTDNRDRMIAEFEAAVLGASRSSHPPGKSTQFWDS</sequence>
<evidence type="ECO:0008006" key="4">
    <source>
        <dbReference type="Google" id="ProtNLM"/>
    </source>
</evidence>
<gene>
    <name evidence="2" type="ORF">BK652_12840</name>
</gene>
<dbReference type="AlphaFoldDB" id="A0A423GA28"/>
<dbReference type="InterPro" id="IPR003615">
    <property type="entry name" value="HNH_nuc"/>
</dbReference>
<evidence type="ECO:0000256" key="1">
    <source>
        <dbReference type="SAM" id="MobiDB-lite"/>
    </source>
</evidence>
<dbReference type="RefSeq" id="WP_123579008.1">
    <property type="nucleotide sequence ID" value="NZ_MOBC01000007.1"/>
</dbReference>
<dbReference type="EMBL" id="MOBC01000007">
    <property type="protein sequence ID" value="ROM83234.1"/>
    <property type="molecule type" value="Genomic_DNA"/>
</dbReference>
<evidence type="ECO:0000313" key="2">
    <source>
        <dbReference type="EMBL" id="ROM83234.1"/>
    </source>
</evidence>
<evidence type="ECO:0000313" key="3">
    <source>
        <dbReference type="Proteomes" id="UP000284049"/>
    </source>
</evidence>
<dbReference type="Gene3D" id="1.10.30.50">
    <property type="match status" value="1"/>
</dbReference>
<dbReference type="CDD" id="cd00085">
    <property type="entry name" value="HNHc"/>
    <property type="match status" value="1"/>
</dbReference>
<proteinExistence type="predicted"/>
<organism evidence="2 3">
    <name type="scientific">Pseudomonas brassicacearum</name>
    <dbReference type="NCBI Taxonomy" id="930166"/>
    <lineage>
        <taxon>Bacteria</taxon>
        <taxon>Pseudomonadati</taxon>
        <taxon>Pseudomonadota</taxon>
        <taxon>Gammaproteobacteria</taxon>
        <taxon>Pseudomonadales</taxon>
        <taxon>Pseudomonadaceae</taxon>
        <taxon>Pseudomonas</taxon>
    </lineage>
</organism>
<name>A0A423GA28_9PSED</name>
<reference evidence="2 3" key="1">
    <citation type="submission" date="2016-10" db="EMBL/GenBank/DDBJ databases">
        <title>Comparative genome analysis of multiple Pseudomonas spp. focuses on biocontrol and plant growth promoting traits.</title>
        <authorList>
            <person name="Tao X.-Y."/>
            <person name="Taylor C.G."/>
        </authorList>
    </citation>
    <scope>NUCLEOTIDE SEQUENCE [LARGE SCALE GENOMIC DNA]</scope>
    <source>
        <strain evidence="2 3">Wood3</strain>
    </source>
</reference>
<feature type="compositionally biased region" description="Basic residues" evidence="1">
    <location>
        <begin position="47"/>
        <end position="56"/>
    </location>
</feature>
<protein>
    <recommendedName>
        <fullName evidence="4">HNH nuclease domain-containing protein</fullName>
    </recommendedName>
</protein>